<name>A0A085LRM2_9BILA</name>
<dbReference type="Pfam" id="PF23416">
    <property type="entry name" value="DUF7107"/>
    <property type="match status" value="2"/>
</dbReference>
<evidence type="ECO:0000256" key="1">
    <source>
        <dbReference type="SAM" id="SignalP"/>
    </source>
</evidence>
<accession>A0A085LRM2</accession>
<keyword evidence="1" id="KW-0732">Signal</keyword>
<evidence type="ECO:0000313" key="4">
    <source>
        <dbReference type="Proteomes" id="UP000030764"/>
    </source>
</evidence>
<proteinExistence type="predicted"/>
<keyword evidence="4" id="KW-1185">Reference proteome</keyword>
<dbReference type="AlphaFoldDB" id="A0A085LRM2"/>
<organism evidence="3 4">
    <name type="scientific">Trichuris suis</name>
    <name type="common">pig whipworm</name>
    <dbReference type="NCBI Taxonomy" id="68888"/>
    <lineage>
        <taxon>Eukaryota</taxon>
        <taxon>Metazoa</taxon>
        <taxon>Ecdysozoa</taxon>
        <taxon>Nematoda</taxon>
        <taxon>Enoplea</taxon>
        <taxon>Dorylaimia</taxon>
        <taxon>Trichinellida</taxon>
        <taxon>Trichuridae</taxon>
        <taxon>Trichuris</taxon>
    </lineage>
</organism>
<dbReference type="EMBL" id="KL363319">
    <property type="protein sequence ID" value="KFD47618.1"/>
    <property type="molecule type" value="Genomic_DNA"/>
</dbReference>
<feature type="domain" description="DUF7107" evidence="2">
    <location>
        <begin position="85"/>
        <end position="130"/>
    </location>
</feature>
<evidence type="ECO:0000313" key="3">
    <source>
        <dbReference type="EMBL" id="KFD47618.1"/>
    </source>
</evidence>
<feature type="domain" description="DUF7107" evidence="2">
    <location>
        <begin position="22"/>
        <end position="77"/>
    </location>
</feature>
<feature type="signal peptide" evidence="1">
    <location>
        <begin position="1"/>
        <end position="21"/>
    </location>
</feature>
<evidence type="ECO:0000259" key="2">
    <source>
        <dbReference type="Pfam" id="PF23416"/>
    </source>
</evidence>
<protein>
    <recommendedName>
        <fullName evidence="2">DUF7107 domain-containing protein</fullName>
    </recommendedName>
</protein>
<sequence length="150" mass="16099">MKMNPCMLISILALLVLRAASECVTHKDCRSAQSLCFDGYCLLATAVPGKCTTSADCRTQLSVMQNAGRGCRNNICYEIITNKLCTGHVSCDDAQVCIRNHCVPSVATSAKCHVGALCAAGQRCLGGICYEPLEPSRVLETDNSPVQSFY</sequence>
<dbReference type="InterPro" id="IPR055531">
    <property type="entry name" value="DUF7107"/>
</dbReference>
<reference evidence="3 4" key="1">
    <citation type="journal article" date="2014" name="Nat. Genet.">
        <title>Genome and transcriptome of the porcine whipworm Trichuris suis.</title>
        <authorList>
            <person name="Jex A.R."/>
            <person name="Nejsum P."/>
            <person name="Schwarz E.M."/>
            <person name="Hu L."/>
            <person name="Young N.D."/>
            <person name="Hall R.S."/>
            <person name="Korhonen P.K."/>
            <person name="Liao S."/>
            <person name="Thamsborg S."/>
            <person name="Xia J."/>
            <person name="Xu P."/>
            <person name="Wang S."/>
            <person name="Scheerlinck J.P."/>
            <person name="Hofmann A."/>
            <person name="Sternberg P.W."/>
            <person name="Wang J."/>
            <person name="Gasser R.B."/>
        </authorList>
    </citation>
    <scope>NUCLEOTIDE SEQUENCE [LARGE SCALE GENOMIC DNA]</scope>
    <source>
        <strain evidence="3">DCEP-RM93M</strain>
    </source>
</reference>
<dbReference type="Proteomes" id="UP000030764">
    <property type="component" value="Unassembled WGS sequence"/>
</dbReference>
<feature type="chain" id="PRO_5001794703" description="DUF7107 domain-containing protein" evidence="1">
    <location>
        <begin position="22"/>
        <end position="150"/>
    </location>
</feature>
<gene>
    <name evidence="3" type="ORF">M513_11481</name>
</gene>